<dbReference type="SMART" id="SM00473">
    <property type="entry name" value="PAN_AP"/>
    <property type="match status" value="2"/>
</dbReference>
<dbReference type="PANTHER" id="PTHR47327:SF8">
    <property type="entry name" value="FI17836P1"/>
    <property type="match status" value="1"/>
</dbReference>
<dbReference type="SUPFAM" id="SSF57414">
    <property type="entry name" value="Hairpin loop containing domain-like"/>
    <property type="match status" value="2"/>
</dbReference>
<reference evidence="5" key="1">
    <citation type="submission" date="2021-03" db="EMBL/GenBank/DDBJ databases">
        <title>Chromosome level genome of the anhydrobiotic midge Polypedilum vanderplanki.</title>
        <authorList>
            <person name="Yoshida Y."/>
            <person name="Kikawada T."/>
            <person name="Gusev O."/>
        </authorList>
    </citation>
    <scope>NUCLEOTIDE SEQUENCE</scope>
    <source>
        <strain evidence="5">NIAS01</strain>
        <tissue evidence="5">Whole body or cell culture</tissue>
    </source>
</reference>
<dbReference type="InterPro" id="IPR052774">
    <property type="entry name" value="Celegans_DevNeuronal_Protein"/>
</dbReference>
<feature type="domain" description="ZP" evidence="4">
    <location>
        <begin position="344"/>
        <end position="604"/>
    </location>
</feature>
<dbReference type="SMART" id="SM00241">
    <property type="entry name" value="ZP"/>
    <property type="match status" value="1"/>
</dbReference>
<protein>
    <submittedName>
        <fullName evidence="5">Uncharacterized protein</fullName>
    </submittedName>
</protein>
<evidence type="ECO:0000256" key="2">
    <source>
        <dbReference type="SAM" id="SignalP"/>
    </source>
</evidence>
<keyword evidence="1" id="KW-0812">Transmembrane</keyword>
<feature type="domain" description="Apple" evidence="3">
    <location>
        <begin position="138"/>
        <end position="240"/>
    </location>
</feature>
<dbReference type="EMBL" id="JADBJN010000003">
    <property type="protein sequence ID" value="KAG5669945.1"/>
    <property type="molecule type" value="Genomic_DNA"/>
</dbReference>
<accession>A0A9J6BJ78</accession>
<dbReference type="Proteomes" id="UP001107558">
    <property type="component" value="Chromosome 3"/>
</dbReference>
<dbReference type="AlphaFoldDB" id="A0A9J6BJ78"/>
<proteinExistence type="predicted"/>
<keyword evidence="6" id="KW-1185">Reference proteome</keyword>
<gene>
    <name evidence="5" type="ORF">PVAND_000234</name>
</gene>
<keyword evidence="1" id="KW-0472">Membrane</keyword>
<dbReference type="Pfam" id="PF00024">
    <property type="entry name" value="PAN_1"/>
    <property type="match status" value="2"/>
</dbReference>
<dbReference type="InterPro" id="IPR001507">
    <property type="entry name" value="ZP_dom"/>
</dbReference>
<dbReference type="Gene3D" id="3.50.4.10">
    <property type="entry name" value="Hepatocyte Growth Factor"/>
    <property type="match status" value="2"/>
</dbReference>
<dbReference type="InterPro" id="IPR003609">
    <property type="entry name" value="Pan_app"/>
</dbReference>
<evidence type="ECO:0000256" key="1">
    <source>
        <dbReference type="SAM" id="Phobius"/>
    </source>
</evidence>
<evidence type="ECO:0000313" key="6">
    <source>
        <dbReference type="Proteomes" id="UP001107558"/>
    </source>
</evidence>
<dbReference type="OrthoDB" id="6430118at2759"/>
<dbReference type="PROSITE" id="PS50948">
    <property type="entry name" value="PAN"/>
    <property type="match status" value="2"/>
</dbReference>
<feature type="chain" id="PRO_5039924428" evidence="2">
    <location>
        <begin position="22"/>
        <end position="828"/>
    </location>
</feature>
<feature type="signal peptide" evidence="2">
    <location>
        <begin position="1"/>
        <end position="21"/>
    </location>
</feature>
<dbReference type="GO" id="GO:0009653">
    <property type="term" value="P:anatomical structure morphogenesis"/>
    <property type="evidence" value="ECO:0007669"/>
    <property type="project" value="TreeGrafter"/>
</dbReference>
<comment type="caution">
    <text evidence="5">The sequence shown here is derived from an EMBL/GenBank/DDBJ whole genome shotgun (WGS) entry which is preliminary data.</text>
</comment>
<keyword evidence="1" id="KW-1133">Transmembrane helix</keyword>
<evidence type="ECO:0000259" key="4">
    <source>
        <dbReference type="PROSITE" id="PS51034"/>
    </source>
</evidence>
<dbReference type="PANTHER" id="PTHR47327">
    <property type="entry name" value="FI18240P1-RELATED"/>
    <property type="match status" value="1"/>
</dbReference>
<evidence type="ECO:0000259" key="3">
    <source>
        <dbReference type="PROSITE" id="PS50948"/>
    </source>
</evidence>
<name>A0A9J6BJ78_POLVA</name>
<keyword evidence="2" id="KW-0732">Signal</keyword>
<sequence length="828" mass="94354">MLRVSLLKILVTAALLKLVNASGLKCPDYQIHFEKILGYRPPNVVSNYGQPSDLRILYKSFQQIFPTVINLQCMELCKNDHNCDSYVLNFNKSECYGFTSNERLLDTHNFRRIEDHELVEDINVIFFVKTCLNIPLTCKNTLWPILRIPGSSLLNRGYLTINKLVTRNECIERCLFETSFTCRSVSFQISERNNIVRMGLSNILNKSVMGRCILSRDDKNMEPDSFRVAPIADEYIENNCQVAKNGADEQFLDDFCSYEHFPDSALIYAEHQYIGLTDRQCQEKCFKETSFFCKGITFQRDSRTGNSRCYIHSEDLVSIGPRALIPMPNSYYLKRVQCLNLNVRCTREQMIIRYNPRTFFQGRMYSENHPEECGVSGTNYGPTFLTLPIGNEITEKRCGVSRAFDYESLNRTLIYVYVIIQNNPLVMMQSDRYIKVGCISKFNRFSSDGMPDIVSLETSMEFSEKDYDGSGSLVIDDGGDVPKLRVFILDAVDNIPVKEARIGQILKFVISMDSHHEYYDLRAINLTATSEFEKLQLISSNGCPNNPAIFPALLQEKTEHSRRLVTKFKAFKFASTAQIKFNVVTQFCYKDCSAVNCGYGIVSYGKRRKRDTANIVNNPPPSTKAPVLSKIIFPDDNSASTTAKPLDSVKFPSTAPVREKLVGGIRVDSFGNPQGIQNYFSGVKIDENEVQARSGRKNEDNVIAVPLELTLNVIEAGVNGTDRFVIGENEQIIVASLASNSSFCLDESLIIAILIFWLIFQILIIFGCCIMVQRYKKMSTDDDDRSSFHNFNHGYYPDSLESNRHVTWADAHHQHQYQYQTRDGGYFQ</sequence>
<dbReference type="PROSITE" id="PS51034">
    <property type="entry name" value="ZP_2"/>
    <property type="match status" value="1"/>
</dbReference>
<evidence type="ECO:0000313" key="5">
    <source>
        <dbReference type="EMBL" id="KAG5669945.1"/>
    </source>
</evidence>
<feature type="domain" description="Apple" evidence="3">
    <location>
        <begin position="256"/>
        <end position="338"/>
    </location>
</feature>
<feature type="transmembrane region" description="Helical" evidence="1">
    <location>
        <begin position="749"/>
        <end position="772"/>
    </location>
</feature>
<organism evidence="5 6">
    <name type="scientific">Polypedilum vanderplanki</name>
    <name type="common">Sleeping chironomid midge</name>
    <dbReference type="NCBI Taxonomy" id="319348"/>
    <lineage>
        <taxon>Eukaryota</taxon>
        <taxon>Metazoa</taxon>
        <taxon>Ecdysozoa</taxon>
        <taxon>Arthropoda</taxon>
        <taxon>Hexapoda</taxon>
        <taxon>Insecta</taxon>
        <taxon>Pterygota</taxon>
        <taxon>Neoptera</taxon>
        <taxon>Endopterygota</taxon>
        <taxon>Diptera</taxon>
        <taxon>Nematocera</taxon>
        <taxon>Chironomoidea</taxon>
        <taxon>Chironomidae</taxon>
        <taxon>Chironominae</taxon>
        <taxon>Polypedilum</taxon>
        <taxon>Polypedilum</taxon>
    </lineage>
</organism>